<dbReference type="HOGENOM" id="CLU_392036_0_0_1"/>
<keyword evidence="1" id="KW-1133">Transmembrane helix</keyword>
<dbReference type="EMBL" id="AAFI02000163">
    <property type="protein sequence ID" value="EAL62206.1"/>
    <property type="molecule type" value="Genomic_DNA"/>
</dbReference>
<dbReference type="KEGG" id="ddi:DDB_G0290381"/>
<dbReference type="InParanoid" id="Q54G62"/>
<dbReference type="RefSeq" id="XP_635710.1">
    <property type="nucleotide sequence ID" value="XM_630618.1"/>
</dbReference>
<name>Q54G62_DICDI</name>
<dbReference type="PaxDb" id="44689-DDB0188859"/>
<sequence>MGRFLTNYYNKVFNSPKNFDDISSKKTRNFLMLLCFLGIILWIIIIIVVVKDSLNRLTFMTNEIENQIIIPNLIFTFYKNVSQYAINSPSGEVIPSNIEFSNGYFCQIPENSIIENCTNTDLLAIDKQFDPIRNEIYVKNFNLTFEKEYFNINIGQDLKKYNESSPYDTSFTTFGMNINSYNFFLNGPIDLQVMIKKTKRIDRHQEETMNFIPSVLGAGEKSSTCPDFGDRSRGYLNCSTVSVSIVYESNIVPTYREETNIQLFKRILKDIFSIGKLILTLMGLIIIYYQTKFLFKDQTAWFDNDVRDAVLFHFNYHELDPADDEEKPPGFFARQLSKIKSFFSKIISAIKYVACCCYRCRSKPVPKPPKTLTRQEKIAKETKGSGCPILRLFQGIPNQDKYSGSISLINSIKWLLLAIVVIIYGVFIAIQDSNNRLIILKLDNLDKLEIPAIQFNYTGDNFWLKNYHEYLPFGQRKFCGINNTEPIYNIKKCTSTNGFPNQTLTLNGDHLTNLEIKNDTIQLKENQYYGFIIESSVALWDFFPSFEHVHITMNINGIEYYLRPFSNNTIHLEKNVYHYSNGTSITSYNPRIFQAQDEINYLGKNANYTYYYGNTTVNFFYSSSSIKHTFIEGKTDLRFRIVSDILAFLTPVKIFFTNFFTYLVIRFANKYSTAHVDSSIREAILYHMRYYEKYSKKFKKTGKSV</sequence>
<dbReference type="dictyBase" id="DDB_G0290381"/>
<feature type="transmembrane region" description="Helical" evidence="1">
    <location>
        <begin position="645"/>
        <end position="665"/>
    </location>
</feature>
<gene>
    <name evidence="2" type="ORF">DDB_G0290381</name>
</gene>
<dbReference type="FunCoup" id="Q54G62">
    <property type="interactions" value="161"/>
</dbReference>
<evidence type="ECO:0000313" key="2">
    <source>
        <dbReference type="EMBL" id="EAL62206.1"/>
    </source>
</evidence>
<feature type="transmembrane region" description="Helical" evidence="1">
    <location>
        <begin position="412"/>
        <end position="430"/>
    </location>
</feature>
<dbReference type="GeneID" id="8627628"/>
<feature type="transmembrane region" description="Helical" evidence="1">
    <location>
        <begin position="30"/>
        <end position="50"/>
    </location>
</feature>
<evidence type="ECO:0000256" key="1">
    <source>
        <dbReference type="SAM" id="Phobius"/>
    </source>
</evidence>
<dbReference type="Proteomes" id="UP000002195">
    <property type="component" value="Unassembled WGS sequence"/>
</dbReference>
<reference evidence="2 3" key="1">
    <citation type="journal article" date="2005" name="Nature">
        <title>The genome of the social amoeba Dictyostelium discoideum.</title>
        <authorList>
            <consortium name="The Dictyostelium discoideum Sequencing Consortium"/>
            <person name="Eichinger L."/>
            <person name="Pachebat J.A."/>
            <person name="Glockner G."/>
            <person name="Rajandream M.A."/>
            <person name="Sucgang R."/>
            <person name="Berriman M."/>
            <person name="Song J."/>
            <person name="Olsen R."/>
            <person name="Szafranski K."/>
            <person name="Xu Q."/>
            <person name="Tunggal B."/>
            <person name="Kummerfeld S."/>
            <person name="Madera M."/>
            <person name="Konfortov B.A."/>
            <person name="Rivero F."/>
            <person name="Bankier A.T."/>
            <person name="Lehmann R."/>
            <person name="Hamlin N."/>
            <person name="Davies R."/>
            <person name="Gaudet P."/>
            <person name="Fey P."/>
            <person name="Pilcher K."/>
            <person name="Chen G."/>
            <person name="Saunders D."/>
            <person name="Sodergren E."/>
            <person name="Davis P."/>
            <person name="Kerhornou A."/>
            <person name="Nie X."/>
            <person name="Hall N."/>
            <person name="Anjard C."/>
            <person name="Hemphill L."/>
            <person name="Bason N."/>
            <person name="Farbrother P."/>
            <person name="Desany B."/>
            <person name="Just E."/>
            <person name="Morio T."/>
            <person name="Rost R."/>
            <person name="Churcher C."/>
            <person name="Cooper J."/>
            <person name="Haydock S."/>
            <person name="van Driessche N."/>
            <person name="Cronin A."/>
            <person name="Goodhead I."/>
            <person name="Muzny D."/>
            <person name="Mourier T."/>
            <person name="Pain A."/>
            <person name="Lu M."/>
            <person name="Harper D."/>
            <person name="Lindsay R."/>
            <person name="Hauser H."/>
            <person name="James K."/>
            <person name="Quiles M."/>
            <person name="Madan Babu M."/>
            <person name="Saito T."/>
            <person name="Buchrieser C."/>
            <person name="Wardroper A."/>
            <person name="Felder M."/>
            <person name="Thangavelu M."/>
            <person name="Johnson D."/>
            <person name="Knights A."/>
            <person name="Loulseged H."/>
            <person name="Mungall K."/>
            <person name="Oliver K."/>
            <person name="Price C."/>
            <person name="Quail M.A."/>
            <person name="Urushihara H."/>
            <person name="Hernandez J."/>
            <person name="Rabbinowitsch E."/>
            <person name="Steffen D."/>
            <person name="Sanders M."/>
            <person name="Ma J."/>
            <person name="Kohara Y."/>
            <person name="Sharp S."/>
            <person name="Simmonds M."/>
            <person name="Spiegler S."/>
            <person name="Tivey A."/>
            <person name="Sugano S."/>
            <person name="White B."/>
            <person name="Walker D."/>
            <person name="Woodward J."/>
            <person name="Winckler T."/>
            <person name="Tanaka Y."/>
            <person name="Shaulsky G."/>
            <person name="Schleicher M."/>
            <person name="Weinstock G."/>
            <person name="Rosenthal A."/>
            <person name="Cox E.C."/>
            <person name="Chisholm R.L."/>
            <person name="Gibbs R."/>
            <person name="Loomis W.F."/>
            <person name="Platzer M."/>
            <person name="Kay R.R."/>
            <person name="Williams J."/>
            <person name="Dear P.H."/>
            <person name="Noegel A.A."/>
            <person name="Barrell B."/>
            <person name="Kuspa A."/>
        </authorList>
    </citation>
    <scope>NUCLEOTIDE SEQUENCE [LARGE SCALE GENOMIC DNA]</scope>
    <source>
        <strain evidence="2 3">AX4</strain>
    </source>
</reference>
<dbReference type="AlphaFoldDB" id="Q54G62"/>
<dbReference type="OMA" id="HITMNIN"/>
<feature type="transmembrane region" description="Helical" evidence="1">
    <location>
        <begin position="271"/>
        <end position="289"/>
    </location>
</feature>
<accession>Q54G62</accession>
<keyword evidence="1" id="KW-0472">Membrane</keyword>
<proteinExistence type="predicted"/>
<keyword evidence="3" id="KW-1185">Reference proteome</keyword>
<organism evidence="2 3">
    <name type="scientific">Dictyostelium discoideum</name>
    <name type="common">Social amoeba</name>
    <dbReference type="NCBI Taxonomy" id="44689"/>
    <lineage>
        <taxon>Eukaryota</taxon>
        <taxon>Amoebozoa</taxon>
        <taxon>Evosea</taxon>
        <taxon>Eumycetozoa</taxon>
        <taxon>Dictyostelia</taxon>
        <taxon>Dictyosteliales</taxon>
        <taxon>Dictyosteliaceae</taxon>
        <taxon>Dictyostelium</taxon>
    </lineage>
</organism>
<keyword evidence="1" id="KW-0812">Transmembrane</keyword>
<protein>
    <submittedName>
        <fullName evidence="2">Uncharacterized protein</fullName>
    </submittedName>
</protein>
<evidence type="ECO:0000313" key="3">
    <source>
        <dbReference type="Proteomes" id="UP000002195"/>
    </source>
</evidence>
<dbReference type="VEuPathDB" id="AmoebaDB:DDB_G0290381"/>
<comment type="caution">
    <text evidence="2">The sequence shown here is derived from an EMBL/GenBank/DDBJ whole genome shotgun (WGS) entry which is preliminary data.</text>
</comment>